<accession>A0A2N0Q7P8</accession>
<comment type="caution">
    <text evidence="2">The sequence shown here is derived from an EMBL/GenBank/DDBJ whole genome shotgun (WGS) entry which is preliminary data.</text>
</comment>
<dbReference type="Proteomes" id="UP000232722">
    <property type="component" value="Unassembled WGS sequence"/>
</dbReference>
<evidence type="ECO:0000313" key="3">
    <source>
        <dbReference type="Proteomes" id="UP000232722"/>
    </source>
</evidence>
<sequence length="66" mass="8037">MFDEAHLIESKDCPKDLVISQENCFDRFLRRIIIVFINFEFFCVIRFLLFVMISSELFYRYGTCRP</sequence>
<gene>
    <name evidence="2" type="ORF">RhiirA5_5001</name>
</gene>
<keyword evidence="1" id="KW-0472">Membrane</keyword>
<reference evidence="2 3" key="1">
    <citation type="submission" date="2016-04" db="EMBL/GenBank/DDBJ databases">
        <title>Genome analyses suggest a sexual origin of heterokaryosis in a supposedly ancient asexual fungus.</title>
        <authorList>
            <person name="Ropars J."/>
            <person name="Sedzielewska K."/>
            <person name="Noel J."/>
            <person name="Charron P."/>
            <person name="Farinelli L."/>
            <person name="Marton T."/>
            <person name="Kruger M."/>
            <person name="Pelin A."/>
            <person name="Brachmann A."/>
            <person name="Corradi N."/>
        </authorList>
    </citation>
    <scope>NUCLEOTIDE SEQUENCE [LARGE SCALE GENOMIC DNA]</scope>
    <source>
        <strain evidence="2 3">A5</strain>
    </source>
</reference>
<dbReference type="AlphaFoldDB" id="A0A2N0Q7P8"/>
<proteinExistence type="predicted"/>
<keyword evidence="1" id="KW-0812">Transmembrane</keyword>
<keyword evidence="1" id="KW-1133">Transmembrane helix</keyword>
<feature type="transmembrane region" description="Helical" evidence="1">
    <location>
        <begin position="32"/>
        <end position="53"/>
    </location>
</feature>
<evidence type="ECO:0000313" key="2">
    <source>
        <dbReference type="EMBL" id="PKC15108.1"/>
    </source>
</evidence>
<reference evidence="2 3" key="2">
    <citation type="submission" date="2017-09" db="EMBL/GenBank/DDBJ databases">
        <title>Extensive intraspecific genome diversity in a model arbuscular mycorrhizal fungus.</title>
        <authorList>
            <person name="Chen E.C."/>
            <person name="Morin E."/>
            <person name="Beaudet D."/>
            <person name="Noel J."/>
            <person name="Ndikumana S."/>
            <person name="Charron P."/>
            <person name="St-Onge C."/>
            <person name="Giorgi J."/>
            <person name="Grigoriev I.V."/>
            <person name="Roux C."/>
            <person name="Martin F.M."/>
            <person name="Corradi N."/>
        </authorList>
    </citation>
    <scope>NUCLEOTIDE SEQUENCE [LARGE SCALE GENOMIC DNA]</scope>
    <source>
        <strain evidence="2 3">A5</strain>
    </source>
</reference>
<organism evidence="2 3">
    <name type="scientific">Rhizophagus irregularis</name>
    <dbReference type="NCBI Taxonomy" id="588596"/>
    <lineage>
        <taxon>Eukaryota</taxon>
        <taxon>Fungi</taxon>
        <taxon>Fungi incertae sedis</taxon>
        <taxon>Mucoromycota</taxon>
        <taxon>Glomeromycotina</taxon>
        <taxon>Glomeromycetes</taxon>
        <taxon>Glomerales</taxon>
        <taxon>Glomeraceae</taxon>
        <taxon>Rhizophagus</taxon>
    </lineage>
</organism>
<evidence type="ECO:0000256" key="1">
    <source>
        <dbReference type="SAM" id="Phobius"/>
    </source>
</evidence>
<name>A0A2N0Q7P8_9GLOM</name>
<dbReference type="EMBL" id="LLXJ01000102">
    <property type="protein sequence ID" value="PKC15108.1"/>
    <property type="molecule type" value="Genomic_DNA"/>
</dbReference>
<protein>
    <submittedName>
        <fullName evidence="2">Uncharacterized protein</fullName>
    </submittedName>
</protein>